<feature type="region of interest" description="Disordered" evidence="7">
    <location>
        <begin position="1525"/>
        <end position="1555"/>
    </location>
</feature>
<evidence type="ECO:0000256" key="4">
    <source>
        <dbReference type="ARBA" id="ARBA00022692"/>
    </source>
</evidence>
<feature type="region of interest" description="Disordered" evidence="7">
    <location>
        <begin position="1779"/>
        <end position="1813"/>
    </location>
</feature>
<feature type="compositionally biased region" description="Basic and acidic residues" evidence="7">
    <location>
        <begin position="379"/>
        <end position="396"/>
    </location>
</feature>
<evidence type="ECO:0000259" key="9">
    <source>
        <dbReference type="Pfam" id="PF02714"/>
    </source>
</evidence>
<reference evidence="12" key="3">
    <citation type="submission" date="2020-10" db="EMBL/GenBank/DDBJ databases">
        <authorList>
            <person name="Sedaghatjoo S."/>
        </authorList>
    </citation>
    <scope>NUCLEOTIDE SEQUENCE</scope>
    <source>
        <strain evidence="12">AZH3</strain>
    </source>
</reference>
<evidence type="ECO:0000256" key="7">
    <source>
        <dbReference type="SAM" id="MobiDB-lite"/>
    </source>
</evidence>
<comment type="similarity">
    <text evidence="2">Belongs to the CSC1 (TC 1.A.17) family.</text>
</comment>
<feature type="domain" description="CSC1/OSCA1-like N-terminal transmembrane" evidence="10">
    <location>
        <begin position="103"/>
        <end position="252"/>
    </location>
</feature>
<dbReference type="Pfam" id="PF14703">
    <property type="entry name" value="PHM7_cyt"/>
    <property type="match status" value="1"/>
</dbReference>
<evidence type="ECO:0000259" key="10">
    <source>
        <dbReference type="Pfam" id="PF13967"/>
    </source>
</evidence>
<feature type="transmembrane region" description="Helical" evidence="8">
    <location>
        <begin position="740"/>
        <end position="765"/>
    </location>
</feature>
<feature type="transmembrane region" description="Helical" evidence="8">
    <location>
        <begin position="231"/>
        <end position="251"/>
    </location>
</feature>
<evidence type="ECO:0000313" key="14">
    <source>
        <dbReference type="Proteomes" id="UP000077671"/>
    </source>
</evidence>
<evidence type="ECO:0000256" key="3">
    <source>
        <dbReference type="ARBA" id="ARBA00022448"/>
    </source>
</evidence>
<feature type="compositionally biased region" description="Acidic residues" evidence="7">
    <location>
        <begin position="1393"/>
        <end position="1402"/>
    </location>
</feature>
<protein>
    <recommendedName>
        <fullName evidence="16">CSC1/OSCA1-like 7TM region domain-containing protein</fullName>
    </recommendedName>
</protein>
<feature type="domain" description="CSC1/OSCA1-like 7TM region" evidence="9">
    <location>
        <begin position="695"/>
        <end position="970"/>
    </location>
</feature>
<evidence type="ECO:0000256" key="1">
    <source>
        <dbReference type="ARBA" id="ARBA00004141"/>
    </source>
</evidence>
<feature type="compositionally biased region" description="Acidic residues" evidence="7">
    <location>
        <begin position="1302"/>
        <end position="1323"/>
    </location>
</feature>
<feature type="region of interest" description="Disordered" evidence="7">
    <location>
        <begin position="1695"/>
        <end position="1725"/>
    </location>
</feature>
<dbReference type="InterPro" id="IPR045122">
    <property type="entry name" value="Csc1-like"/>
</dbReference>
<evidence type="ECO:0008006" key="16">
    <source>
        <dbReference type="Google" id="ProtNLM"/>
    </source>
</evidence>
<dbReference type="InterPro" id="IPR027815">
    <property type="entry name" value="CSC1/OSCA1-like_cyt"/>
</dbReference>
<feature type="compositionally biased region" description="Basic residues" evidence="7">
    <location>
        <begin position="1695"/>
        <end position="1704"/>
    </location>
</feature>
<feature type="transmembrane region" description="Helical" evidence="8">
    <location>
        <begin position="699"/>
        <end position="720"/>
    </location>
</feature>
<feature type="transmembrane region" description="Helical" evidence="8">
    <location>
        <begin position="156"/>
        <end position="178"/>
    </location>
</feature>
<feature type="compositionally biased region" description="Basic and acidic residues" evidence="7">
    <location>
        <begin position="419"/>
        <end position="436"/>
    </location>
</feature>
<feature type="transmembrane region" description="Helical" evidence="8">
    <location>
        <begin position="786"/>
        <end position="805"/>
    </location>
</feature>
<feature type="region of interest" description="Disordered" evidence="7">
    <location>
        <begin position="1210"/>
        <end position="1323"/>
    </location>
</feature>
<feature type="region of interest" description="Disordered" evidence="7">
    <location>
        <begin position="488"/>
        <end position="508"/>
    </location>
</feature>
<evidence type="ECO:0000313" key="13">
    <source>
        <dbReference type="EMBL" id="KAE8263854.1"/>
    </source>
</evidence>
<keyword evidence="3" id="KW-0813">Transport</keyword>
<dbReference type="EMBL" id="CAJHJG010006911">
    <property type="protein sequence ID" value="CAD6960819.1"/>
    <property type="molecule type" value="Genomic_DNA"/>
</dbReference>
<organism evidence="13 14">
    <name type="scientific">Tilletia caries</name>
    <name type="common">wheat bunt fungus</name>
    <dbReference type="NCBI Taxonomy" id="13290"/>
    <lineage>
        <taxon>Eukaryota</taxon>
        <taxon>Fungi</taxon>
        <taxon>Dikarya</taxon>
        <taxon>Basidiomycota</taxon>
        <taxon>Ustilaginomycotina</taxon>
        <taxon>Exobasidiomycetes</taxon>
        <taxon>Tilletiales</taxon>
        <taxon>Tilletiaceae</taxon>
        <taxon>Tilletia</taxon>
    </lineage>
</organism>
<evidence type="ECO:0000256" key="6">
    <source>
        <dbReference type="ARBA" id="ARBA00023136"/>
    </source>
</evidence>
<evidence type="ECO:0000256" key="8">
    <source>
        <dbReference type="SAM" id="Phobius"/>
    </source>
</evidence>
<feature type="transmembrane region" description="Helical" evidence="8">
    <location>
        <begin position="914"/>
        <end position="936"/>
    </location>
</feature>
<dbReference type="Pfam" id="PF02714">
    <property type="entry name" value="RSN1_7TM"/>
    <property type="match status" value="1"/>
</dbReference>
<dbReference type="GO" id="GO:0005886">
    <property type="term" value="C:plasma membrane"/>
    <property type="evidence" value="ECO:0007669"/>
    <property type="project" value="TreeGrafter"/>
</dbReference>
<evidence type="ECO:0000256" key="2">
    <source>
        <dbReference type="ARBA" id="ARBA00007779"/>
    </source>
</evidence>
<feature type="transmembrane region" description="Helical" evidence="8">
    <location>
        <begin position="839"/>
        <end position="868"/>
    </location>
</feature>
<gene>
    <name evidence="13" type="ORF">A4X03_0g1370</name>
    <name evidence="12" type="ORF">JKIAZH3_G7148</name>
</gene>
<reference evidence="13" key="1">
    <citation type="submission" date="2016-04" db="EMBL/GenBank/DDBJ databases">
        <authorList>
            <person name="Nguyen H.D."/>
            <person name="Kesanakurti P."/>
            <person name="Cullis J."/>
            <person name="Levesque C.A."/>
            <person name="Hambleton S."/>
        </authorList>
    </citation>
    <scope>NUCLEOTIDE SEQUENCE</scope>
    <source>
        <strain evidence="13">DAOMC 238032</strain>
    </source>
</reference>
<feature type="region of interest" description="Disordered" evidence="7">
    <location>
        <begin position="1385"/>
        <end position="1409"/>
    </location>
</feature>
<dbReference type="PANTHER" id="PTHR13018">
    <property type="entry name" value="PROBABLE MEMBRANE PROTEIN DUF221-RELATED"/>
    <property type="match status" value="1"/>
</dbReference>
<keyword evidence="4 8" id="KW-0812">Transmembrane</keyword>
<evidence type="ECO:0000313" key="12">
    <source>
        <dbReference type="EMBL" id="CAD6960819.1"/>
    </source>
</evidence>
<keyword evidence="6 8" id="KW-0472">Membrane</keyword>
<comment type="caution">
    <text evidence="13">The sequence shown here is derived from an EMBL/GenBank/DDBJ whole genome shotgun (WGS) entry which is preliminary data.</text>
</comment>
<evidence type="ECO:0000256" key="5">
    <source>
        <dbReference type="ARBA" id="ARBA00022989"/>
    </source>
</evidence>
<feature type="region of interest" description="Disordered" evidence="7">
    <location>
        <begin position="1485"/>
        <end position="1508"/>
    </location>
</feature>
<comment type="subcellular location">
    <subcellularLocation>
        <location evidence="1">Membrane</location>
        <topology evidence="1">Multi-pass membrane protein</topology>
    </subcellularLocation>
</comment>
<feature type="compositionally biased region" description="Basic residues" evidence="7">
    <location>
        <begin position="282"/>
        <end position="296"/>
    </location>
</feature>
<dbReference type="GO" id="GO:0005227">
    <property type="term" value="F:calcium-activated cation channel activity"/>
    <property type="evidence" value="ECO:0007669"/>
    <property type="project" value="InterPro"/>
</dbReference>
<evidence type="ECO:0000259" key="11">
    <source>
        <dbReference type="Pfam" id="PF14703"/>
    </source>
</evidence>
<dbReference type="InterPro" id="IPR032880">
    <property type="entry name" value="CSC1/OSCA1-like_N"/>
</dbReference>
<keyword evidence="15" id="KW-1185">Reference proteome</keyword>
<reference evidence="13" key="2">
    <citation type="journal article" date="2019" name="IMA Fungus">
        <title>Genome sequencing and comparison of five Tilletia species to identify candidate genes for the detection of regulated species infecting wheat.</title>
        <authorList>
            <person name="Nguyen H.D.T."/>
            <person name="Sultana T."/>
            <person name="Kesanakurti P."/>
            <person name="Hambleton S."/>
        </authorList>
    </citation>
    <scope>NUCLEOTIDE SEQUENCE</scope>
    <source>
        <strain evidence="13">DAOMC 238032</strain>
    </source>
</reference>
<dbReference type="InterPro" id="IPR003864">
    <property type="entry name" value="CSC1/OSCA1-like_7TM"/>
</dbReference>
<feature type="region of interest" description="Disordered" evidence="7">
    <location>
        <begin position="58"/>
        <end position="93"/>
    </location>
</feature>
<feature type="region of interest" description="Disordered" evidence="7">
    <location>
        <begin position="345"/>
        <end position="437"/>
    </location>
</feature>
<feature type="compositionally biased region" description="Polar residues" evidence="7">
    <location>
        <begin position="1485"/>
        <end position="1503"/>
    </location>
</feature>
<feature type="region of interest" description="Disordered" evidence="7">
    <location>
        <begin position="1830"/>
        <end position="1892"/>
    </location>
</feature>
<dbReference type="Proteomes" id="UP000077671">
    <property type="component" value="Unassembled WGS sequence"/>
</dbReference>
<dbReference type="Pfam" id="PF13967">
    <property type="entry name" value="RSN1_TM"/>
    <property type="match status" value="1"/>
</dbReference>
<feature type="transmembrane region" description="Helical" evidence="8">
    <location>
        <begin position="889"/>
        <end position="908"/>
    </location>
</feature>
<feature type="domain" description="CSC1/OSCA1-like cytosolic" evidence="11">
    <location>
        <begin position="439"/>
        <end position="680"/>
    </location>
</feature>
<feature type="transmembrane region" description="Helical" evidence="8">
    <location>
        <begin position="12"/>
        <end position="32"/>
    </location>
</feature>
<feature type="transmembrane region" description="Helical" evidence="8">
    <location>
        <begin position="948"/>
        <end position="971"/>
    </location>
</feature>
<accession>A0A177VCP0</accession>
<feature type="region of interest" description="Disordered" evidence="7">
    <location>
        <begin position="275"/>
        <end position="296"/>
    </location>
</feature>
<dbReference type="PANTHER" id="PTHR13018:SF139">
    <property type="entry name" value="PHOSPHATE METABOLISM PROTEIN 7"/>
    <property type="match status" value="1"/>
</dbReference>
<name>A0A177VCP0_9BASI</name>
<dbReference type="Proteomes" id="UP000836402">
    <property type="component" value="Unassembled WGS sequence"/>
</dbReference>
<feature type="compositionally biased region" description="Polar residues" evidence="7">
    <location>
        <begin position="1831"/>
        <end position="1846"/>
    </location>
</feature>
<evidence type="ECO:0000313" key="15">
    <source>
        <dbReference type="Proteomes" id="UP000836402"/>
    </source>
</evidence>
<proteinExistence type="inferred from homology"/>
<sequence>MSFGTSTNTTFLGLATTTAIFAAIGGTCLIGFETMRQLRRLPTVHFASVSQSWAALRKSDSKPSSISDGSTGDGEQSPQQDGEEKDQQKQKQQLTCEDWEMGHLYHARTFHATSPTPPLARWPLQWAWQAVKFDDWFYATHTGMDTVIYVRFLKACVIWTLIQTLTTAPTLLAIHFHYSEQFVKDNRIDESNMARASLSYVAASPSIECTSADKAIKEKCVFYPNPQGQKILWVHLLLLYYMTFTWCYALWRIAHGGLQVRWRLIQRTREIEAKKAEEHRNHQERRKQHPNHHLSHRQLAEDASLDSLGWRQRTLMISNLPATMRDEAGIRRYFEEYLRPDDASTIADERDSMLSRPNSRRHGGNAGGSSGSQPFNEAPLRESHDAPHHSDTKHTAEQAVSPVKTMVGEEDDKNGTLSKGREPRGPEPDMQPDRHLRSPIQAVVLVRKMDELSSLLARRQAVLGQLEAAHVKLATAVLADVRASMVRQDRTSGANKDKEPASNDEPISLRDRINNMKKRTKRRAKTQDVEERNQLSEHNLRVQELVKYLGPFVQALDLQQAQAGVYRGKMDEPKLEESVWEALSEVPRELLDPYQPVTRLSALFRGQTVPTIDYLLTKLNLLTALVTEMRSRPPSSYAPASTAFVTFRDPRQARMVWRELKDQIVAKVRLAPEVKDLDWERLMSTTFSGEVGRGAGVSVFVWAMTLFWTILINLLTAGLANFTNVGALKPFFLDHEKLSGFVSTTLPSLLVSLITMSVPELVFQISKRAQGFVTFSQLYDMCLTRYWKFVILNVVVFFAIGSPLLQTLLITSTGAGTVTSSSTLLARIGFSFPTSAPYFVSYLILGMGLHSGFELLGFMVPLVQHYGARRAKTPRVRAIKTLPRNFNRYYWLPFHVLIMTILFIFTLLNPLVMPFGLVYLLFAFVVFKKNLAYIYYRRFNEKEGVVYFVRILRFSLDGLIVGQAVLLILFAVLKLRAVYIGFCALTIPLTVIFKLLMTRWWRSQCRALDEEEACALCGLDTLRSVEESTHAREHSFGVGSEFRGSLEGLIPLDAQASGRYPPAVIPPNTTSVFYNTWQRIHNSFHANGFDRPSGIIATVSRGEKLENPAIAGARALAHVPAAAARASAHAARHRASVAKATLGLGKNREERAMDKMYGESTARYNQDMATTEAEAVEEDQAQLLRMKSFHSRAASCRSEEAPFLSSFDVVSSHAPVPTTHGEDENEDLPEGHFRTHSTPRRNRSNRSNRNTPRKQQRPGLHPLDTSVSGMISKPISEFGAVAGREPRKMAVEKAPAPLPDDALTDEGDDDDSSDWDNDEDEDDLPLVRKHAPVTWDDTPNNSAKYNNPFYNNHLDPFLWLPRDPTQILNLFDTIEWYGPALVSSQGGAGNVGEWEDESDGDVDEKGSMSESGVHHFISGREEIVLGDTLARHLEEAEDVEAVKDPAASLPKAVMKDYRDAIRNNSRSEAGGSVAGSVAESRLERQNSFTSQFSSIRSPTQTFRQRGEHSHSLAAVAVAAGPSRAFSGATNDQLDESAERSGATEGGIENSGSTPLLKITDATFTGEPDETIQTAEPGLVLSPASPVSPERVLEGGTSATSHAMVPAQTNHTIAFAGTTKAYDHDPYLRVGTHPRRSAGASNMSHAAAASAVSSTGGGARPVTLREALRAEILEEEWRTTLKERLITLKRSKMVSKLGAKNRRRSGGAGDPDGLGAAPGAAGGTSVSAVAEEMEMTDAQAAMAHLESSTSGIMARHALRRQLGRSEAGDHTVEELLEATRSQGTERFGGPSGGHARGFSLIGRSRSRARREPSSVTTALAAATSTVAFPTAVTWNPTNRPGASSTGRGPSPEAGPSERRPIEVSASSPVIEHVPMREFGVRPPVPKTSRTADH</sequence>
<feature type="compositionally biased region" description="Basic residues" evidence="7">
    <location>
        <begin position="1234"/>
        <end position="1256"/>
    </location>
</feature>
<keyword evidence="5 8" id="KW-1133">Transmembrane helix</keyword>
<dbReference type="EMBL" id="LWDD02000109">
    <property type="protein sequence ID" value="KAE8263854.1"/>
    <property type="molecule type" value="Genomic_DNA"/>
</dbReference>